<dbReference type="Proteomes" id="UP000014500">
    <property type="component" value="Unassembled WGS sequence"/>
</dbReference>
<evidence type="ECO:0000313" key="3">
    <source>
        <dbReference type="EnsemblMetazoa" id="SMAR002875-PA"/>
    </source>
</evidence>
<protein>
    <submittedName>
        <fullName evidence="3">Uncharacterized protein</fullName>
    </submittedName>
</protein>
<dbReference type="AlphaFoldDB" id="T1IPC5"/>
<evidence type="ECO:0000313" key="4">
    <source>
        <dbReference type="Proteomes" id="UP000014500"/>
    </source>
</evidence>
<keyword evidence="4" id="KW-1185">Reference proteome</keyword>
<reference evidence="3" key="2">
    <citation type="submission" date="2015-02" db="UniProtKB">
        <authorList>
            <consortium name="EnsemblMetazoa"/>
        </authorList>
    </citation>
    <scope>IDENTIFICATION</scope>
</reference>
<feature type="transmembrane region" description="Helical" evidence="2">
    <location>
        <begin position="90"/>
        <end position="111"/>
    </location>
</feature>
<feature type="compositionally biased region" description="Low complexity" evidence="1">
    <location>
        <begin position="251"/>
        <end position="261"/>
    </location>
</feature>
<reference evidence="4" key="1">
    <citation type="submission" date="2011-05" db="EMBL/GenBank/DDBJ databases">
        <authorList>
            <person name="Richards S.R."/>
            <person name="Qu J."/>
            <person name="Jiang H."/>
            <person name="Jhangiani S.N."/>
            <person name="Agravi P."/>
            <person name="Goodspeed R."/>
            <person name="Gross S."/>
            <person name="Mandapat C."/>
            <person name="Jackson L."/>
            <person name="Mathew T."/>
            <person name="Pu L."/>
            <person name="Thornton R."/>
            <person name="Saada N."/>
            <person name="Wilczek-Boney K.B."/>
            <person name="Lee S."/>
            <person name="Kovar C."/>
            <person name="Wu Y."/>
            <person name="Scherer S.E."/>
            <person name="Worley K.C."/>
            <person name="Muzny D.M."/>
            <person name="Gibbs R."/>
        </authorList>
    </citation>
    <scope>NUCLEOTIDE SEQUENCE</scope>
    <source>
        <strain evidence="4">Brora</strain>
    </source>
</reference>
<name>T1IPC5_STRMM</name>
<feature type="region of interest" description="Disordered" evidence="1">
    <location>
        <begin position="201"/>
        <end position="261"/>
    </location>
</feature>
<dbReference type="EMBL" id="JH431255">
    <property type="status" value="NOT_ANNOTATED_CDS"/>
    <property type="molecule type" value="Genomic_DNA"/>
</dbReference>
<evidence type="ECO:0000256" key="1">
    <source>
        <dbReference type="SAM" id="MobiDB-lite"/>
    </source>
</evidence>
<dbReference type="EnsemblMetazoa" id="SMAR002875-RA">
    <property type="protein sequence ID" value="SMAR002875-PA"/>
    <property type="gene ID" value="SMAR002875"/>
</dbReference>
<dbReference type="HOGENOM" id="CLU_1066781_0_0_1"/>
<sequence>MGGINIILDSSLCGCCSLRQGACGCVVYTAQLVFVVSLVAGRNYLFAARVTFPNKLKHYDVRKQRQGSVQYHTEDNDEVNAKDAAYWCEVICASYFIMSALTFFALLGVLIDGESNCLRCSTVDGFIYAVNSRQTMVQQGARRRVPNRLGSKLTRNSVSRRKVTLATKKAPRNKKIKVKFNMEKIKRILSGTLKPRNLKKMTMNTSSKTITVKKINRVGKPKTAPADHDDAAAGPSTRPDNTDKKPESQSDDSSNGDSQND</sequence>
<proteinExistence type="predicted"/>
<keyword evidence="2" id="KW-1133">Transmembrane helix</keyword>
<keyword evidence="2" id="KW-0472">Membrane</keyword>
<organism evidence="3 4">
    <name type="scientific">Strigamia maritima</name>
    <name type="common">European centipede</name>
    <name type="synonym">Geophilus maritimus</name>
    <dbReference type="NCBI Taxonomy" id="126957"/>
    <lineage>
        <taxon>Eukaryota</taxon>
        <taxon>Metazoa</taxon>
        <taxon>Ecdysozoa</taxon>
        <taxon>Arthropoda</taxon>
        <taxon>Myriapoda</taxon>
        <taxon>Chilopoda</taxon>
        <taxon>Pleurostigmophora</taxon>
        <taxon>Geophilomorpha</taxon>
        <taxon>Linotaeniidae</taxon>
        <taxon>Strigamia</taxon>
    </lineage>
</organism>
<evidence type="ECO:0000256" key="2">
    <source>
        <dbReference type="SAM" id="Phobius"/>
    </source>
</evidence>
<keyword evidence="2" id="KW-0812">Transmembrane</keyword>
<accession>T1IPC5</accession>